<feature type="region of interest" description="Disordered" evidence="1">
    <location>
        <begin position="104"/>
        <end position="201"/>
    </location>
</feature>
<evidence type="ECO:0000256" key="1">
    <source>
        <dbReference type="SAM" id="MobiDB-lite"/>
    </source>
</evidence>
<evidence type="ECO:0000313" key="3">
    <source>
        <dbReference type="Proteomes" id="UP001085076"/>
    </source>
</evidence>
<feature type="compositionally biased region" description="Basic and acidic residues" evidence="1">
    <location>
        <begin position="107"/>
        <end position="122"/>
    </location>
</feature>
<name>A0A9D5CVB9_9LILI</name>
<organism evidence="2 3">
    <name type="scientific">Dioscorea zingiberensis</name>
    <dbReference type="NCBI Taxonomy" id="325984"/>
    <lineage>
        <taxon>Eukaryota</taxon>
        <taxon>Viridiplantae</taxon>
        <taxon>Streptophyta</taxon>
        <taxon>Embryophyta</taxon>
        <taxon>Tracheophyta</taxon>
        <taxon>Spermatophyta</taxon>
        <taxon>Magnoliopsida</taxon>
        <taxon>Liliopsida</taxon>
        <taxon>Dioscoreales</taxon>
        <taxon>Dioscoreaceae</taxon>
        <taxon>Dioscorea</taxon>
    </lineage>
</organism>
<comment type="caution">
    <text evidence="2">The sequence shown here is derived from an EMBL/GenBank/DDBJ whole genome shotgun (WGS) entry which is preliminary data.</text>
</comment>
<sequence length="201" mass="22273">MAKEFKLEAKGSSIWWLDVSSATKGMKEIKYDLDAMNMALSVDSSKEIYVYFKIGSGVIDHGVGLSANIDEGAAMGQTKADEMENLEEEEMNEEDSDLEGILLGIDGKGKKNEEESDLHDSDYSFGDELEEAMGTNEPPRAKVVVHNVEEEHSRVVDEDDNETDYAGSTHHELSHTSDALTTSHDEVPPRDLVQDYNPSDK</sequence>
<protein>
    <submittedName>
        <fullName evidence="2">Uncharacterized protein</fullName>
    </submittedName>
</protein>
<proteinExistence type="predicted"/>
<dbReference type="OrthoDB" id="1710432at2759"/>
<evidence type="ECO:0000313" key="2">
    <source>
        <dbReference type="EMBL" id="KAJ0980231.1"/>
    </source>
</evidence>
<dbReference type="AlphaFoldDB" id="A0A9D5CVB9"/>
<reference evidence="2" key="2">
    <citation type="journal article" date="2022" name="Hortic Res">
        <title>The genome of Dioscorea zingiberensis sheds light on the biosynthesis, origin and evolution of the medicinally important diosgenin saponins.</title>
        <authorList>
            <person name="Li Y."/>
            <person name="Tan C."/>
            <person name="Li Z."/>
            <person name="Guo J."/>
            <person name="Li S."/>
            <person name="Chen X."/>
            <person name="Wang C."/>
            <person name="Dai X."/>
            <person name="Yang H."/>
            <person name="Song W."/>
            <person name="Hou L."/>
            <person name="Xu J."/>
            <person name="Tong Z."/>
            <person name="Xu A."/>
            <person name="Yuan X."/>
            <person name="Wang W."/>
            <person name="Yang Q."/>
            <person name="Chen L."/>
            <person name="Sun Z."/>
            <person name="Wang K."/>
            <person name="Pan B."/>
            <person name="Chen J."/>
            <person name="Bao Y."/>
            <person name="Liu F."/>
            <person name="Qi X."/>
            <person name="Gang D.R."/>
            <person name="Wen J."/>
            <person name="Li J."/>
        </authorList>
    </citation>
    <scope>NUCLEOTIDE SEQUENCE</scope>
    <source>
        <strain evidence="2">Dzin_1.0</strain>
    </source>
</reference>
<reference evidence="2" key="1">
    <citation type="submission" date="2021-03" db="EMBL/GenBank/DDBJ databases">
        <authorList>
            <person name="Li Z."/>
            <person name="Yang C."/>
        </authorList>
    </citation>
    <scope>NUCLEOTIDE SEQUENCE</scope>
    <source>
        <strain evidence="2">Dzin_1.0</strain>
        <tissue evidence="2">Leaf</tissue>
    </source>
</reference>
<keyword evidence="3" id="KW-1185">Reference proteome</keyword>
<dbReference type="EMBL" id="JAGGNH010000002">
    <property type="protein sequence ID" value="KAJ0980231.1"/>
    <property type="molecule type" value="Genomic_DNA"/>
</dbReference>
<feature type="compositionally biased region" description="Basic and acidic residues" evidence="1">
    <location>
        <begin position="147"/>
        <end position="156"/>
    </location>
</feature>
<accession>A0A9D5CVB9</accession>
<gene>
    <name evidence="2" type="ORF">J5N97_008486</name>
</gene>
<dbReference type="Proteomes" id="UP001085076">
    <property type="component" value="Miscellaneous, Linkage group lg02"/>
</dbReference>
<feature type="compositionally biased region" description="Basic and acidic residues" evidence="1">
    <location>
        <begin position="183"/>
        <end position="201"/>
    </location>
</feature>